<accession>A0A7S3ZE09</accession>
<dbReference type="PROSITE" id="PS50297">
    <property type="entry name" value="ANK_REP_REGION"/>
    <property type="match status" value="1"/>
</dbReference>
<reference evidence="5" key="1">
    <citation type="submission" date="2021-01" db="EMBL/GenBank/DDBJ databases">
        <authorList>
            <person name="Corre E."/>
            <person name="Pelletier E."/>
            <person name="Niang G."/>
            <person name="Scheremetjew M."/>
            <person name="Finn R."/>
            <person name="Kale V."/>
            <person name="Holt S."/>
            <person name="Cochrane G."/>
            <person name="Meng A."/>
            <person name="Brown T."/>
            <person name="Cohen L."/>
        </authorList>
    </citation>
    <scope>NUCLEOTIDE SEQUENCE</scope>
    <source>
        <strain evidence="5">CCCM811</strain>
    </source>
</reference>
<keyword evidence="2 3" id="KW-0040">ANK repeat</keyword>
<dbReference type="PROSITE" id="PS50088">
    <property type="entry name" value="ANK_REPEAT"/>
    <property type="match status" value="1"/>
</dbReference>
<dbReference type="Pfam" id="PF12796">
    <property type="entry name" value="Ank_2"/>
    <property type="match status" value="2"/>
</dbReference>
<dbReference type="EMBL" id="HBIV01045824">
    <property type="protein sequence ID" value="CAE0680325.1"/>
    <property type="molecule type" value="Transcribed_RNA"/>
</dbReference>
<dbReference type="Gene3D" id="1.25.40.20">
    <property type="entry name" value="Ankyrin repeat-containing domain"/>
    <property type="match status" value="1"/>
</dbReference>
<evidence type="ECO:0000313" key="5">
    <source>
        <dbReference type="EMBL" id="CAE0680325.1"/>
    </source>
</evidence>
<evidence type="ECO:0000256" key="3">
    <source>
        <dbReference type="PROSITE-ProRule" id="PRU00023"/>
    </source>
</evidence>
<dbReference type="AlphaFoldDB" id="A0A7S3ZE09"/>
<feature type="repeat" description="ANK" evidence="3">
    <location>
        <begin position="302"/>
        <end position="335"/>
    </location>
</feature>
<name>A0A7S3ZE09_9EUKA</name>
<dbReference type="PANTHER" id="PTHR24198:SF165">
    <property type="entry name" value="ANKYRIN REPEAT-CONTAINING PROTEIN-RELATED"/>
    <property type="match status" value="1"/>
</dbReference>
<dbReference type="SMART" id="SM00248">
    <property type="entry name" value="ANK"/>
    <property type="match status" value="5"/>
</dbReference>
<evidence type="ECO:0000256" key="1">
    <source>
        <dbReference type="ARBA" id="ARBA00022737"/>
    </source>
</evidence>
<evidence type="ECO:0000256" key="4">
    <source>
        <dbReference type="SAM" id="MobiDB-lite"/>
    </source>
</evidence>
<feature type="compositionally biased region" description="Basic residues" evidence="4">
    <location>
        <begin position="68"/>
        <end position="77"/>
    </location>
</feature>
<dbReference type="InterPro" id="IPR036770">
    <property type="entry name" value="Ankyrin_rpt-contain_sf"/>
</dbReference>
<protein>
    <submittedName>
        <fullName evidence="5">Uncharacterized protein</fullName>
    </submittedName>
</protein>
<dbReference type="SUPFAM" id="SSF48403">
    <property type="entry name" value="Ankyrin repeat"/>
    <property type="match status" value="1"/>
</dbReference>
<gene>
    <name evidence="5" type="ORF">LGLO00237_LOCUS32111</name>
</gene>
<dbReference type="InterPro" id="IPR002110">
    <property type="entry name" value="Ankyrin_rpt"/>
</dbReference>
<proteinExistence type="predicted"/>
<dbReference type="PANTHER" id="PTHR24198">
    <property type="entry name" value="ANKYRIN REPEAT AND PROTEIN KINASE DOMAIN-CONTAINING PROTEIN"/>
    <property type="match status" value="1"/>
</dbReference>
<organism evidence="5">
    <name type="scientific">Lotharella globosa</name>
    <dbReference type="NCBI Taxonomy" id="91324"/>
    <lineage>
        <taxon>Eukaryota</taxon>
        <taxon>Sar</taxon>
        <taxon>Rhizaria</taxon>
        <taxon>Cercozoa</taxon>
        <taxon>Chlorarachniophyceae</taxon>
        <taxon>Lotharella</taxon>
    </lineage>
</organism>
<sequence>MPVAMKTYGRRKQEAPWAGAIGCRGEFLRELSIPSGSRREIVDTKALSVEDIVDDCKFLHSDREQKNKSSKNRHGGKCRSSSGVAVRQMRRRNLSQKSMTQLLFETVSGRSSSVLRQTMENLVRGGSGHALVTKVNRRHFDAMPDVECACFIGNSTKGAEMVTQYLLDAAADPNKCDPDRRTPMVIAVHLRNSTRLVRLLLNRRGCPNSRFQNKSLVDLALELGHKDALRLLLERGGRPMIPASKTRLIDYARLYNFPEVAQKALRSAVWFAVGGEGGKGGAVDVLKAALSHMKSVDFDDSDGRSPLFCAVRSRQSVSIVKLLLEAKANPNRRDGSDTPMCIYPLLRAKQTSAQKVLGLLLQYGLRGEAPLGEEGETVYTFARAVAPKLAASLKPK</sequence>
<keyword evidence="1" id="KW-0677">Repeat</keyword>
<feature type="region of interest" description="Disordered" evidence="4">
    <location>
        <begin position="63"/>
        <end position="87"/>
    </location>
</feature>
<evidence type="ECO:0000256" key="2">
    <source>
        <dbReference type="ARBA" id="ARBA00023043"/>
    </source>
</evidence>